<keyword evidence="6" id="KW-0472">Membrane</keyword>
<evidence type="ECO:0000256" key="3">
    <source>
        <dbReference type="ARBA" id="ARBA00022737"/>
    </source>
</evidence>
<dbReference type="PROSITE" id="PS00232">
    <property type="entry name" value="CADHERIN_1"/>
    <property type="match status" value="2"/>
</dbReference>
<feature type="domain" description="Cadherin" evidence="10">
    <location>
        <begin position="361"/>
        <end position="429"/>
    </location>
</feature>
<evidence type="ECO:0000256" key="1">
    <source>
        <dbReference type="ARBA" id="ARBA00004167"/>
    </source>
</evidence>
<evidence type="ECO:0000313" key="11">
    <source>
        <dbReference type="Proteomes" id="UP000095287"/>
    </source>
</evidence>
<feature type="signal peptide" evidence="9">
    <location>
        <begin position="1"/>
        <end position="20"/>
    </location>
</feature>
<dbReference type="InterPro" id="IPR015919">
    <property type="entry name" value="Cadherin-like_sf"/>
</dbReference>
<evidence type="ECO:0000256" key="7">
    <source>
        <dbReference type="ARBA" id="ARBA00023180"/>
    </source>
</evidence>
<dbReference type="InterPro" id="IPR020894">
    <property type="entry name" value="Cadherin_CS"/>
</dbReference>
<dbReference type="GO" id="GO:0005886">
    <property type="term" value="C:plasma membrane"/>
    <property type="evidence" value="ECO:0007669"/>
    <property type="project" value="InterPro"/>
</dbReference>
<keyword evidence="9" id="KW-0732">Signal</keyword>
<dbReference type="Pfam" id="PF00028">
    <property type="entry name" value="Cadherin"/>
    <property type="match status" value="2"/>
</dbReference>
<dbReference type="WBParaSite" id="L893_g13118.t1">
    <property type="protein sequence ID" value="L893_g13118.t1"/>
    <property type="gene ID" value="L893_g13118"/>
</dbReference>
<dbReference type="Proteomes" id="UP000095287">
    <property type="component" value="Unplaced"/>
</dbReference>
<evidence type="ECO:0000256" key="8">
    <source>
        <dbReference type="PROSITE-ProRule" id="PRU00043"/>
    </source>
</evidence>
<feature type="domain" description="Cadherin" evidence="10">
    <location>
        <begin position="659"/>
        <end position="756"/>
    </location>
</feature>
<feature type="domain" description="Cadherin" evidence="10">
    <location>
        <begin position="964"/>
        <end position="1068"/>
    </location>
</feature>
<proteinExistence type="predicted"/>
<keyword evidence="11" id="KW-1185">Reference proteome</keyword>
<dbReference type="InterPro" id="IPR002126">
    <property type="entry name" value="Cadherin-like_dom"/>
</dbReference>
<keyword evidence="2" id="KW-0812">Transmembrane</keyword>
<feature type="domain" description="Cadherin" evidence="10">
    <location>
        <begin position="1069"/>
        <end position="1183"/>
    </location>
</feature>
<comment type="subcellular location">
    <subcellularLocation>
        <location evidence="1">Membrane</location>
        <topology evidence="1">Single-pass membrane protein</topology>
    </subcellularLocation>
</comment>
<sequence length="1202" mass="132398">MTFSLAVIVFFISSILPSTSETLVGHIPVTAKDGSSIVFDVPFQVEQTTTGNVVLSLEPNEFSKEFALFPSVVASGQTISVVLKHRHALHRNKNITLEIRGLSEVTGESEVKSVAIIADSFDRPLPQLVKQLFETECPSLSERTKILTMGMTSPGSDESDFVFSLFGPFSERFSIQVSRNEIELWANECLTEQCLKVPRTVALILRVLDSAYTASSHQYQIVVRFVRTDTLSPKFNQDVYYVDVAENAPMLEQMVHLEASDADSDELVYSLGITLLVVPLPYFKKPEWLTVDSLGETFNLTALVSDGKNKPDTATIVVNLMRKPPVEGIEMIEFEKQVYEFTVEPGTTYVGHVGVLSEKDVVYRISEGGAGVFSVDSQNGTLSYTSALQQETQNYTLKLTATSVGHNPKVGMCIATVVIKGIGSVPAKFSSHLAQHISIDQATPMSTVVHTYEAEDPDEGAMLRYSVSGVEVFDILGNRIPESQMLAEYFVFANEGVQNGSLVLAQPIFDVNLMSFHLSISVYDASHPLEGADYVSLIIWIVPVEMLMKPEQMVAASRLQSEIVLPDTLPVGSFVYMMTVNQAPAILRHDDEITFSLVNDRHFFSINKTTGTITTIAPLNGITSTSLVVTSIHTRSQTSSTATISVKVVPVLNAAPRFEQLSYELAVPENKEANVEVGRIRAIDDDELTYSIIDGPNSQGIVAVSNKGVIKFVSSVDREQISEVMFFLKANDSTGGVAVVPVRIDIIDENDNEPSFRQTSFAMTVMENSPIGTFIAKLEVYDPDNDNLTFSLMMNGLSDRLAAALHVDPLGRIVTAQTLLGLDGKYQFAGIVTDGKNSASVPISLSISATSRCQPIFPQNQSIVFFINENNGKFEKIGRIQAETSIGCALFYSFWNAETEEYVNVTDKFTIDGESGEITVVRPLDAEESDRYMLITSAESGGLFALKAVEIRVEDVDDNIPMFVEKNLTVEVFENESVGKVIARLQAEDPDELDTVYYRLRDSHGGLFTIDERSGVLQLVQELDREKTNEYQLHILASNSPNLREDDRFDESVVTVHVADINDNGPLFSQQLYTVLVETTAESGHYLTTVRARDPDSSSDENAVTYFIDTVTFNYKGHARPVQRIFNINERTGDLTLGQSVKDFVGGRFHVGLMSADSADKNANLGHATVQVFVYDQSEVVLFSVDQSVLSIDTAFLEDISK</sequence>
<dbReference type="SMART" id="SM00112">
    <property type="entry name" value="CA"/>
    <property type="match status" value="6"/>
</dbReference>
<accession>A0A1I7Y639</accession>
<feature type="chain" id="PRO_5009311745" evidence="9">
    <location>
        <begin position="21"/>
        <end position="1202"/>
    </location>
</feature>
<organism evidence="11 12">
    <name type="scientific">Steinernema glaseri</name>
    <dbReference type="NCBI Taxonomy" id="37863"/>
    <lineage>
        <taxon>Eukaryota</taxon>
        <taxon>Metazoa</taxon>
        <taxon>Ecdysozoa</taxon>
        <taxon>Nematoda</taxon>
        <taxon>Chromadorea</taxon>
        <taxon>Rhabditida</taxon>
        <taxon>Tylenchina</taxon>
        <taxon>Panagrolaimomorpha</taxon>
        <taxon>Strongyloidoidea</taxon>
        <taxon>Steinernematidae</taxon>
        <taxon>Steinernema</taxon>
    </lineage>
</organism>
<reference evidence="12" key="1">
    <citation type="submission" date="2016-11" db="UniProtKB">
        <authorList>
            <consortium name="WormBaseParasite"/>
        </authorList>
    </citation>
    <scope>IDENTIFICATION</scope>
</reference>
<dbReference type="FunFam" id="2.60.40.60:FF:000015">
    <property type="entry name" value="FAT atypical cadherin 1"/>
    <property type="match status" value="1"/>
</dbReference>
<keyword evidence="4 8" id="KW-0106">Calcium</keyword>
<dbReference type="CDD" id="cd11304">
    <property type="entry name" value="Cadherin_repeat"/>
    <property type="match status" value="6"/>
</dbReference>
<dbReference type="PANTHER" id="PTHR24028:SF328">
    <property type="entry name" value="CADHERIN-3"/>
    <property type="match status" value="1"/>
</dbReference>
<feature type="domain" description="Cadherin" evidence="10">
    <location>
        <begin position="757"/>
        <end position="963"/>
    </location>
</feature>
<keyword evidence="3" id="KW-0677">Repeat</keyword>
<keyword evidence="5" id="KW-1133">Transmembrane helix</keyword>
<name>A0A1I7Y639_9BILA</name>
<protein>
    <submittedName>
        <fullName evidence="12">Cadherin domain-containing protein</fullName>
    </submittedName>
</protein>
<dbReference type="PRINTS" id="PR00205">
    <property type="entry name" value="CADHERIN"/>
</dbReference>
<evidence type="ECO:0000256" key="9">
    <source>
        <dbReference type="SAM" id="SignalP"/>
    </source>
</evidence>
<feature type="domain" description="Cadherin" evidence="10">
    <location>
        <begin position="557"/>
        <end position="658"/>
    </location>
</feature>
<evidence type="ECO:0000313" key="12">
    <source>
        <dbReference type="WBParaSite" id="L893_g13118.t1"/>
    </source>
</evidence>
<dbReference type="Gene3D" id="2.60.40.60">
    <property type="entry name" value="Cadherins"/>
    <property type="match status" value="8"/>
</dbReference>
<dbReference type="SUPFAM" id="SSF49313">
    <property type="entry name" value="Cadherin-like"/>
    <property type="match status" value="8"/>
</dbReference>
<evidence type="ECO:0000259" key="10">
    <source>
        <dbReference type="PROSITE" id="PS50268"/>
    </source>
</evidence>
<dbReference type="InterPro" id="IPR050174">
    <property type="entry name" value="Protocadherin/Cadherin-CA"/>
</dbReference>
<evidence type="ECO:0000256" key="5">
    <source>
        <dbReference type="ARBA" id="ARBA00022989"/>
    </source>
</evidence>
<dbReference type="PANTHER" id="PTHR24028">
    <property type="entry name" value="CADHERIN-87A"/>
    <property type="match status" value="1"/>
</dbReference>
<keyword evidence="7" id="KW-0325">Glycoprotein</keyword>
<dbReference type="AlphaFoldDB" id="A0A1I7Y639"/>
<dbReference type="GO" id="GO:0005509">
    <property type="term" value="F:calcium ion binding"/>
    <property type="evidence" value="ECO:0007669"/>
    <property type="project" value="UniProtKB-UniRule"/>
</dbReference>
<evidence type="ECO:0000256" key="2">
    <source>
        <dbReference type="ARBA" id="ARBA00022692"/>
    </source>
</evidence>
<dbReference type="GO" id="GO:0007156">
    <property type="term" value="P:homophilic cell adhesion via plasma membrane adhesion molecules"/>
    <property type="evidence" value="ECO:0007669"/>
    <property type="project" value="InterPro"/>
</dbReference>
<evidence type="ECO:0000256" key="4">
    <source>
        <dbReference type="ARBA" id="ARBA00022837"/>
    </source>
</evidence>
<dbReference type="PROSITE" id="PS50268">
    <property type="entry name" value="CADHERIN_2"/>
    <property type="match status" value="6"/>
</dbReference>
<evidence type="ECO:0000256" key="6">
    <source>
        <dbReference type="ARBA" id="ARBA00023136"/>
    </source>
</evidence>